<protein>
    <submittedName>
        <fullName evidence="8">Hexose kinase</fullName>
        <ecNumber evidence="8">2.7.1.-</ecNumber>
    </submittedName>
</protein>
<gene>
    <name evidence="8" type="ORF">GU243_11915</name>
</gene>
<evidence type="ECO:0000256" key="2">
    <source>
        <dbReference type="ARBA" id="ARBA00022679"/>
    </source>
</evidence>
<proteinExistence type="inferred from homology"/>
<evidence type="ECO:0000256" key="6">
    <source>
        <dbReference type="PIRNR" id="PIRNR000535"/>
    </source>
</evidence>
<keyword evidence="9" id="KW-1185">Reference proteome</keyword>
<evidence type="ECO:0000256" key="1">
    <source>
        <dbReference type="ARBA" id="ARBA00010688"/>
    </source>
</evidence>
<dbReference type="PANTHER" id="PTHR46566:SF5">
    <property type="entry name" value="1-PHOSPHOFRUCTOKINASE"/>
    <property type="match status" value="1"/>
</dbReference>
<dbReference type="PIRSF" id="PIRSF000535">
    <property type="entry name" value="1PFK/6PFK/LacC"/>
    <property type="match status" value="1"/>
</dbReference>
<name>A0A6P1NS15_9MICC</name>
<dbReference type="GO" id="GO:0008443">
    <property type="term" value="F:phosphofructokinase activity"/>
    <property type="evidence" value="ECO:0007669"/>
    <property type="project" value="TreeGrafter"/>
</dbReference>
<evidence type="ECO:0000256" key="4">
    <source>
        <dbReference type="ARBA" id="ARBA00022777"/>
    </source>
</evidence>
<dbReference type="CDD" id="cd01164">
    <property type="entry name" value="FruK_PfkB_like"/>
    <property type="match status" value="1"/>
</dbReference>
<evidence type="ECO:0000256" key="3">
    <source>
        <dbReference type="ARBA" id="ARBA00022741"/>
    </source>
</evidence>
<keyword evidence="5" id="KW-0067">ATP-binding</keyword>
<dbReference type="Gene3D" id="3.40.1190.20">
    <property type="match status" value="1"/>
</dbReference>
<dbReference type="AlphaFoldDB" id="A0A6P1NS15"/>
<dbReference type="GO" id="GO:0005829">
    <property type="term" value="C:cytosol"/>
    <property type="evidence" value="ECO:0007669"/>
    <property type="project" value="TreeGrafter"/>
</dbReference>
<evidence type="ECO:0000313" key="9">
    <source>
        <dbReference type="Proteomes" id="UP000464186"/>
    </source>
</evidence>
<dbReference type="EMBL" id="CP047898">
    <property type="protein sequence ID" value="QHK20322.1"/>
    <property type="molecule type" value="Genomic_DNA"/>
</dbReference>
<dbReference type="InterPro" id="IPR029056">
    <property type="entry name" value="Ribokinase-like"/>
</dbReference>
<evidence type="ECO:0000259" key="7">
    <source>
        <dbReference type="Pfam" id="PF00294"/>
    </source>
</evidence>
<sequence length="314" mass="32122">MKRIVTVTPSPAVDMTYQVQRITPGSTHRVAAPLIRAGGKGLNVARVAHQLGFPVLALAPAGSGAAGAEFKAELSSSGMPHRIIPVEADTRRSIAVVDTSKADTIILNEPGAYLSAAEWHCLRVAVKESLASGEGILVGSGSLPAGADPDFYASLVALAHEAGIRAIIDTSGPGMVSAARAGADLIKPNHHELREATGEDDPVVAARQLIGMGAQRVMVSSGAAGMMIFDAADPATYWHARLPYGLGGNPTGAGDAAVAAAAACLSEGSPDSEQILRAATAWSAAAVLMPAAGEISPQYEELADQLIVTQKEIP</sequence>
<keyword evidence="3" id="KW-0547">Nucleotide-binding</keyword>
<dbReference type="GO" id="GO:0005524">
    <property type="term" value="F:ATP binding"/>
    <property type="evidence" value="ECO:0007669"/>
    <property type="project" value="UniProtKB-KW"/>
</dbReference>
<dbReference type="KEGG" id="psey:GU243_11915"/>
<keyword evidence="4 8" id="KW-0418">Kinase</keyword>
<dbReference type="SUPFAM" id="SSF53613">
    <property type="entry name" value="Ribokinase-like"/>
    <property type="match status" value="1"/>
</dbReference>
<dbReference type="Pfam" id="PF00294">
    <property type="entry name" value="PfkB"/>
    <property type="match status" value="1"/>
</dbReference>
<dbReference type="InterPro" id="IPR011611">
    <property type="entry name" value="PfkB_dom"/>
</dbReference>
<comment type="similarity">
    <text evidence="1">Belongs to the carbohydrate kinase PfkB family.</text>
</comment>
<feature type="domain" description="Carbohydrate kinase PfkB" evidence="7">
    <location>
        <begin position="15"/>
        <end position="294"/>
    </location>
</feature>
<dbReference type="InterPro" id="IPR017583">
    <property type="entry name" value="Tagatose/fructose_Pkinase"/>
</dbReference>
<evidence type="ECO:0000313" key="8">
    <source>
        <dbReference type="EMBL" id="QHK20322.1"/>
    </source>
</evidence>
<dbReference type="PROSITE" id="PS00584">
    <property type="entry name" value="PFKB_KINASES_2"/>
    <property type="match status" value="1"/>
</dbReference>
<keyword evidence="2 6" id="KW-0808">Transferase</keyword>
<reference evidence="8 9" key="1">
    <citation type="submission" date="2020-01" db="EMBL/GenBank/DDBJ databases">
        <title>Pseudarthrobacter psychrotolerans sp. nov., isolated from antarctic soil.</title>
        <authorList>
            <person name="Shin Y."/>
            <person name="Park W."/>
        </authorList>
    </citation>
    <scope>NUCLEOTIDE SEQUENCE [LARGE SCALE GENOMIC DNA]</scope>
    <source>
        <strain evidence="8 9">YJ56</strain>
    </source>
</reference>
<dbReference type="Proteomes" id="UP000464186">
    <property type="component" value="Chromosome"/>
</dbReference>
<dbReference type="NCBIfam" id="TIGR03168">
    <property type="entry name" value="1-PFK"/>
    <property type="match status" value="1"/>
</dbReference>
<dbReference type="EC" id="2.7.1.-" evidence="8"/>
<accession>A0A6P1NS15</accession>
<organism evidence="8 9">
    <name type="scientific">Pseudarthrobacter psychrotolerans</name>
    <dbReference type="NCBI Taxonomy" id="2697569"/>
    <lineage>
        <taxon>Bacteria</taxon>
        <taxon>Bacillati</taxon>
        <taxon>Actinomycetota</taxon>
        <taxon>Actinomycetes</taxon>
        <taxon>Micrococcales</taxon>
        <taxon>Micrococcaceae</taxon>
        <taxon>Pseudarthrobacter</taxon>
    </lineage>
</organism>
<dbReference type="InterPro" id="IPR002173">
    <property type="entry name" value="Carboh/pur_kinase_PfkB_CS"/>
</dbReference>
<evidence type="ECO:0000256" key="5">
    <source>
        <dbReference type="ARBA" id="ARBA00022840"/>
    </source>
</evidence>
<dbReference type="PANTHER" id="PTHR46566">
    <property type="entry name" value="1-PHOSPHOFRUCTOKINASE-RELATED"/>
    <property type="match status" value="1"/>
</dbReference>